<accession>A0A834U336</accession>
<dbReference type="Proteomes" id="UP000617340">
    <property type="component" value="Unassembled WGS sequence"/>
</dbReference>
<keyword evidence="3" id="KW-1185">Reference proteome</keyword>
<protein>
    <submittedName>
        <fullName evidence="2">Uncharacterized protein</fullName>
    </submittedName>
</protein>
<gene>
    <name evidence="2" type="ORF">HZH68_003341</name>
</gene>
<feature type="compositionally biased region" description="Basic and acidic residues" evidence="1">
    <location>
        <begin position="18"/>
        <end position="54"/>
    </location>
</feature>
<reference evidence="2" key="1">
    <citation type="journal article" date="2020" name="G3 (Bethesda)">
        <title>High-Quality Assemblies for Three Invasive Social Wasps from the &lt;i&gt;Vespula&lt;/i&gt; Genus.</title>
        <authorList>
            <person name="Harrop T.W.R."/>
            <person name="Guhlin J."/>
            <person name="McLaughlin G.M."/>
            <person name="Permina E."/>
            <person name="Stockwell P."/>
            <person name="Gilligan J."/>
            <person name="Le Lec M.F."/>
            <person name="Gruber M.A.M."/>
            <person name="Quinn O."/>
            <person name="Lovegrove M."/>
            <person name="Duncan E.J."/>
            <person name="Remnant E.J."/>
            <person name="Van Eeckhoven J."/>
            <person name="Graham B."/>
            <person name="Knapp R.A."/>
            <person name="Langford K.W."/>
            <person name="Kronenberg Z."/>
            <person name="Press M.O."/>
            <person name="Eacker S.M."/>
            <person name="Wilson-Rankin E.E."/>
            <person name="Purcell J."/>
            <person name="Lester P.J."/>
            <person name="Dearden P.K."/>
        </authorList>
    </citation>
    <scope>NUCLEOTIDE SEQUENCE</scope>
    <source>
        <strain evidence="2">Linc-1</strain>
    </source>
</reference>
<organism evidence="2 3">
    <name type="scientific">Vespula germanica</name>
    <name type="common">German yellow jacket</name>
    <name type="synonym">Paravespula germanica</name>
    <dbReference type="NCBI Taxonomy" id="30212"/>
    <lineage>
        <taxon>Eukaryota</taxon>
        <taxon>Metazoa</taxon>
        <taxon>Ecdysozoa</taxon>
        <taxon>Arthropoda</taxon>
        <taxon>Hexapoda</taxon>
        <taxon>Insecta</taxon>
        <taxon>Pterygota</taxon>
        <taxon>Neoptera</taxon>
        <taxon>Endopterygota</taxon>
        <taxon>Hymenoptera</taxon>
        <taxon>Apocrita</taxon>
        <taxon>Aculeata</taxon>
        <taxon>Vespoidea</taxon>
        <taxon>Vespidae</taxon>
        <taxon>Vespinae</taxon>
        <taxon>Vespula</taxon>
    </lineage>
</organism>
<comment type="caution">
    <text evidence="2">The sequence shown here is derived from an EMBL/GenBank/DDBJ whole genome shotgun (WGS) entry which is preliminary data.</text>
</comment>
<sequence length="111" mass="13357">MDICVESLIERLPYSSRNIDRRDGKRDRDRLGRETVREKGEKEKQRTVEERKKEEEEEEEEEEEDVDEEGEKEEQSGVGETRRLGPLPRRYTALRYSRVERKVTLFRIKGD</sequence>
<dbReference type="EMBL" id="JACSDZ010000002">
    <property type="protein sequence ID" value="KAF7414852.1"/>
    <property type="molecule type" value="Genomic_DNA"/>
</dbReference>
<dbReference type="AlphaFoldDB" id="A0A834U336"/>
<evidence type="ECO:0000313" key="2">
    <source>
        <dbReference type="EMBL" id="KAF7414852.1"/>
    </source>
</evidence>
<feature type="compositionally biased region" description="Acidic residues" evidence="1">
    <location>
        <begin position="55"/>
        <end position="72"/>
    </location>
</feature>
<proteinExistence type="predicted"/>
<feature type="region of interest" description="Disordered" evidence="1">
    <location>
        <begin position="14"/>
        <end position="89"/>
    </location>
</feature>
<evidence type="ECO:0000313" key="3">
    <source>
        <dbReference type="Proteomes" id="UP000617340"/>
    </source>
</evidence>
<name>A0A834U336_VESGE</name>
<evidence type="ECO:0000256" key="1">
    <source>
        <dbReference type="SAM" id="MobiDB-lite"/>
    </source>
</evidence>